<dbReference type="PROSITE" id="PS00445">
    <property type="entry name" value="FGGY_KINASES_2"/>
    <property type="match status" value="1"/>
</dbReference>
<gene>
    <name evidence="13" type="ORF">B0F90DRAFT_963798</name>
</gene>
<evidence type="ECO:0000256" key="6">
    <source>
        <dbReference type="ARBA" id="ARBA00022777"/>
    </source>
</evidence>
<feature type="domain" description="Carbohydrate kinase FGGY C-terminal" evidence="12">
    <location>
        <begin position="285"/>
        <end position="476"/>
    </location>
</feature>
<dbReference type="GO" id="GO:0006071">
    <property type="term" value="P:glycerol metabolic process"/>
    <property type="evidence" value="ECO:0007669"/>
    <property type="project" value="UniProtKB-KW"/>
</dbReference>
<dbReference type="InterPro" id="IPR018483">
    <property type="entry name" value="Carb_kinase_FGGY_CS"/>
</dbReference>
<keyword evidence="4 10" id="KW-0808">Transferase</keyword>
<dbReference type="GO" id="GO:0005739">
    <property type="term" value="C:mitochondrion"/>
    <property type="evidence" value="ECO:0007669"/>
    <property type="project" value="TreeGrafter"/>
</dbReference>
<dbReference type="InterPro" id="IPR005999">
    <property type="entry name" value="Glycerol_kin"/>
</dbReference>
<keyword evidence="5" id="KW-0547">Nucleotide-binding</keyword>
<evidence type="ECO:0000256" key="5">
    <source>
        <dbReference type="ARBA" id="ARBA00022741"/>
    </source>
</evidence>
<comment type="pathway">
    <text evidence="1">Polyol metabolism; glycerol degradation via glycerol kinase pathway; sn-glycerol 3-phosphate from glycerol: step 1/1.</text>
</comment>
<name>A0AAD4M9T2_9AGAM</name>
<dbReference type="GO" id="GO:0005524">
    <property type="term" value="F:ATP binding"/>
    <property type="evidence" value="ECO:0007669"/>
    <property type="project" value="UniProtKB-KW"/>
</dbReference>
<evidence type="ECO:0000313" key="14">
    <source>
        <dbReference type="Proteomes" id="UP001203297"/>
    </source>
</evidence>
<dbReference type="NCBIfam" id="TIGR01311">
    <property type="entry name" value="glycerol_kin"/>
    <property type="match status" value="1"/>
</dbReference>
<evidence type="ECO:0000256" key="7">
    <source>
        <dbReference type="ARBA" id="ARBA00022798"/>
    </source>
</evidence>
<sequence>MSTLKESEFVGSLDCGTTSTRFIIFDKHANIIAQSQEEFPQYYPNPGWHEHDATEIQEMCDKVIAQAVASLEEAGYNRSSVKVIGVTNQRETTVVWSRKTGKPLSRAVVWDDSRTRGVVAHYEHLLKTQGIEVNGQVRIGTDGALALKELTGLPLSTYFSAIKLRWMIDNWEDVRKAHDADDLAFGTVESWIAYNLLGGVSTGQHISEVTNASRTLLLNIRTLQWDPVLLRFFGFRESVLPRLVSTSEVYGNIPHGPLKGVPLGGLVGDQQGALVGNKCLAQGQAKCTYGTGAFLLFCTGTDIVYSNHGLLSTVAYQVGPQGKTVYALEGAIAVAGSAIKWLRDSMGIIKSANEINTLAGSVSSTSGVYFVTAFSGLLAPYWDPGATGLLVGLTSYTTPAHVARATLEANAFQTRAVIDSMVLDANSDLAHLKVDGGMTNGDLAMQVLADVGGFEVVRPEMRESTALGSALLAGSAIGLFGWDITRPETLQEVNTAGSTYFQPNTSEEERNEAWRGWQRAVERSRGWIETVEE</sequence>
<comment type="caution">
    <text evidence="13">The sequence shown here is derived from an EMBL/GenBank/DDBJ whole genome shotgun (WGS) entry which is preliminary data.</text>
</comment>
<evidence type="ECO:0000256" key="2">
    <source>
        <dbReference type="ARBA" id="ARBA00009156"/>
    </source>
</evidence>
<evidence type="ECO:0000256" key="1">
    <source>
        <dbReference type="ARBA" id="ARBA00005190"/>
    </source>
</evidence>
<dbReference type="AlphaFoldDB" id="A0AAD4M9T2"/>
<dbReference type="Pfam" id="PF00370">
    <property type="entry name" value="FGGY_N"/>
    <property type="match status" value="1"/>
</dbReference>
<comment type="similarity">
    <text evidence="2 10">Belongs to the FGGY kinase family.</text>
</comment>
<dbReference type="Pfam" id="PF02782">
    <property type="entry name" value="FGGY_C"/>
    <property type="match status" value="1"/>
</dbReference>
<evidence type="ECO:0000256" key="9">
    <source>
        <dbReference type="ARBA" id="ARBA00043149"/>
    </source>
</evidence>
<evidence type="ECO:0000256" key="3">
    <source>
        <dbReference type="ARBA" id="ARBA00012099"/>
    </source>
</evidence>
<evidence type="ECO:0000256" key="8">
    <source>
        <dbReference type="ARBA" id="ARBA00022840"/>
    </source>
</evidence>
<dbReference type="FunFam" id="3.30.420.40:FF:000108">
    <property type="entry name" value="Glycerol kinase, glycosomal"/>
    <property type="match status" value="1"/>
</dbReference>
<dbReference type="EC" id="2.7.1.30" evidence="3"/>
<evidence type="ECO:0000259" key="12">
    <source>
        <dbReference type="Pfam" id="PF02782"/>
    </source>
</evidence>
<keyword evidence="8" id="KW-0067">ATP-binding</keyword>
<proteinExistence type="inferred from homology"/>
<feature type="domain" description="Carbohydrate kinase FGGY N-terminal" evidence="11">
    <location>
        <begin position="11"/>
        <end position="276"/>
    </location>
</feature>
<dbReference type="InterPro" id="IPR018484">
    <property type="entry name" value="FGGY_N"/>
</dbReference>
<protein>
    <recommendedName>
        <fullName evidence="3">glycerol kinase</fullName>
        <ecNumber evidence="3">2.7.1.30</ecNumber>
    </recommendedName>
    <alternativeName>
        <fullName evidence="9">ATP:glycerol 3-phosphotransferase</fullName>
    </alternativeName>
</protein>
<evidence type="ECO:0000313" key="13">
    <source>
        <dbReference type="EMBL" id="KAI0306100.1"/>
    </source>
</evidence>
<keyword evidence="14" id="KW-1185">Reference proteome</keyword>
<dbReference type="PANTHER" id="PTHR10196:SF69">
    <property type="entry name" value="GLYCEROL KINASE"/>
    <property type="match status" value="1"/>
</dbReference>
<dbReference type="Gene3D" id="3.30.420.40">
    <property type="match status" value="2"/>
</dbReference>
<evidence type="ECO:0000256" key="10">
    <source>
        <dbReference type="RuleBase" id="RU003733"/>
    </source>
</evidence>
<dbReference type="PANTHER" id="PTHR10196">
    <property type="entry name" value="SUGAR KINASE"/>
    <property type="match status" value="1"/>
</dbReference>
<dbReference type="InterPro" id="IPR000577">
    <property type="entry name" value="Carb_kinase_FGGY"/>
</dbReference>
<accession>A0AAD4M9T2</accession>
<dbReference type="GO" id="GO:0006641">
    <property type="term" value="P:triglyceride metabolic process"/>
    <property type="evidence" value="ECO:0007669"/>
    <property type="project" value="TreeGrafter"/>
</dbReference>
<dbReference type="PROSITE" id="PS00933">
    <property type="entry name" value="FGGY_KINASES_1"/>
    <property type="match status" value="1"/>
</dbReference>
<dbReference type="InterPro" id="IPR042018">
    <property type="entry name" value="GK1-3_metazoan-type"/>
</dbReference>
<dbReference type="InterPro" id="IPR018485">
    <property type="entry name" value="FGGY_C"/>
</dbReference>
<dbReference type="EMBL" id="WTXG01000004">
    <property type="protein sequence ID" value="KAI0306100.1"/>
    <property type="molecule type" value="Genomic_DNA"/>
</dbReference>
<evidence type="ECO:0000256" key="4">
    <source>
        <dbReference type="ARBA" id="ARBA00022679"/>
    </source>
</evidence>
<dbReference type="NCBIfam" id="NF000756">
    <property type="entry name" value="PRK00047.1"/>
    <property type="match status" value="1"/>
</dbReference>
<keyword evidence="7" id="KW-0319">Glycerol metabolism</keyword>
<dbReference type="CDD" id="cd07792">
    <property type="entry name" value="ASKHA_NBD_FGGY_GK1-3-like"/>
    <property type="match status" value="1"/>
</dbReference>
<reference evidence="13" key="1">
    <citation type="journal article" date="2022" name="New Phytol.">
        <title>Evolutionary transition to the ectomycorrhizal habit in the genomes of a hyperdiverse lineage of mushroom-forming fungi.</title>
        <authorList>
            <person name="Looney B."/>
            <person name="Miyauchi S."/>
            <person name="Morin E."/>
            <person name="Drula E."/>
            <person name="Courty P.E."/>
            <person name="Kohler A."/>
            <person name="Kuo A."/>
            <person name="LaButti K."/>
            <person name="Pangilinan J."/>
            <person name="Lipzen A."/>
            <person name="Riley R."/>
            <person name="Andreopoulos W."/>
            <person name="He G."/>
            <person name="Johnson J."/>
            <person name="Nolan M."/>
            <person name="Tritt A."/>
            <person name="Barry K.W."/>
            <person name="Grigoriev I.V."/>
            <person name="Nagy L.G."/>
            <person name="Hibbett D."/>
            <person name="Henrissat B."/>
            <person name="Matheny P.B."/>
            <person name="Labbe J."/>
            <person name="Martin F.M."/>
        </authorList>
    </citation>
    <scope>NUCLEOTIDE SEQUENCE</scope>
    <source>
        <strain evidence="13">BPL690</strain>
    </source>
</reference>
<dbReference type="FunFam" id="3.30.420.40:FF:000086">
    <property type="entry name" value="Glycerol kinase"/>
    <property type="match status" value="1"/>
</dbReference>
<dbReference type="GO" id="GO:0046167">
    <property type="term" value="P:glycerol-3-phosphate biosynthetic process"/>
    <property type="evidence" value="ECO:0007669"/>
    <property type="project" value="TreeGrafter"/>
</dbReference>
<organism evidence="13 14">
    <name type="scientific">Multifurca ochricompacta</name>
    <dbReference type="NCBI Taxonomy" id="376703"/>
    <lineage>
        <taxon>Eukaryota</taxon>
        <taxon>Fungi</taxon>
        <taxon>Dikarya</taxon>
        <taxon>Basidiomycota</taxon>
        <taxon>Agaricomycotina</taxon>
        <taxon>Agaricomycetes</taxon>
        <taxon>Russulales</taxon>
        <taxon>Russulaceae</taxon>
        <taxon>Multifurca</taxon>
    </lineage>
</organism>
<dbReference type="Proteomes" id="UP001203297">
    <property type="component" value="Unassembled WGS sequence"/>
</dbReference>
<dbReference type="InterPro" id="IPR043129">
    <property type="entry name" value="ATPase_NBD"/>
</dbReference>
<keyword evidence="6 10" id="KW-0418">Kinase</keyword>
<dbReference type="GO" id="GO:0004370">
    <property type="term" value="F:glycerol kinase activity"/>
    <property type="evidence" value="ECO:0007669"/>
    <property type="project" value="UniProtKB-EC"/>
</dbReference>
<evidence type="ECO:0000259" key="11">
    <source>
        <dbReference type="Pfam" id="PF00370"/>
    </source>
</evidence>
<dbReference type="SUPFAM" id="SSF53067">
    <property type="entry name" value="Actin-like ATPase domain"/>
    <property type="match status" value="2"/>
</dbReference>
<dbReference type="PIRSF" id="PIRSF000538">
    <property type="entry name" value="GlpK"/>
    <property type="match status" value="1"/>
</dbReference>